<sequence>MVDSARSPVDDHNDKTILTWTEFQVPKDLELDTEWSGYFEPLARASGNAGSAMGESLESQGIYGLAFRPALLGESSE</sequence>
<reference evidence="1 2" key="1">
    <citation type="journal article" date="2015" name="Mol. Plant Microbe Interact.">
        <title>Genome, transcriptome, and functional analyses of Penicillium expansum provide new insights into secondary metabolism and pathogenicity.</title>
        <authorList>
            <person name="Ballester A.R."/>
            <person name="Marcet-Houben M."/>
            <person name="Levin E."/>
            <person name="Sela N."/>
            <person name="Selma-Lazaro C."/>
            <person name="Carmona L."/>
            <person name="Wisniewski M."/>
            <person name="Droby S."/>
            <person name="Gonzalez-Candelas L."/>
            <person name="Gabaldon T."/>
        </authorList>
    </citation>
    <scope>NUCLEOTIDE SEQUENCE [LARGE SCALE GENOMIC DNA]</scope>
    <source>
        <strain evidence="1 2">PHI-1</strain>
    </source>
</reference>
<accession>A0A0A2L5A5</accession>
<dbReference type="AlphaFoldDB" id="A0A0A2L5A5"/>
<proteinExistence type="predicted"/>
<dbReference type="STRING" id="40296.A0A0A2L5A5"/>
<keyword evidence="2" id="KW-1185">Reference proteome</keyword>
<dbReference type="EMBL" id="JQGA01000629">
    <property type="protein sequence ID" value="KGO74341.1"/>
    <property type="molecule type" value="Genomic_DNA"/>
</dbReference>
<organism evidence="1 2">
    <name type="scientific">Penicillium italicum</name>
    <name type="common">Blue mold</name>
    <dbReference type="NCBI Taxonomy" id="40296"/>
    <lineage>
        <taxon>Eukaryota</taxon>
        <taxon>Fungi</taxon>
        <taxon>Dikarya</taxon>
        <taxon>Ascomycota</taxon>
        <taxon>Pezizomycotina</taxon>
        <taxon>Eurotiomycetes</taxon>
        <taxon>Eurotiomycetidae</taxon>
        <taxon>Eurotiales</taxon>
        <taxon>Aspergillaceae</taxon>
        <taxon>Penicillium</taxon>
    </lineage>
</organism>
<protein>
    <submittedName>
        <fullName evidence="1">Uncharacterized protein</fullName>
    </submittedName>
</protein>
<name>A0A0A2L5A5_PENIT</name>
<comment type="caution">
    <text evidence="1">The sequence shown here is derived from an EMBL/GenBank/DDBJ whole genome shotgun (WGS) entry which is preliminary data.</text>
</comment>
<evidence type="ECO:0000313" key="1">
    <source>
        <dbReference type="EMBL" id="KGO74341.1"/>
    </source>
</evidence>
<dbReference type="OrthoDB" id="3450712at2759"/>
<dbReference type="PhylomeDB" id="A0A0A2L5A5"/>
<dbReference type="HOGENOM" id="CLU_2638830_0_0_1"/>
<dbReference type="Proteomes" id="UP000030104">
    <property type="component" value="Unassembled WGS sequence"/>
</dbReference>
<evidence type="ECO:0000313" key="2">
    <source>
        <dbReference type="Proteomes" id="UP000030104"/>
    </source>
</evidence>
<gene>
    <name evidence="1" type="ORF">PITC_008650</name>
</gene>